<dbReference type="Gene3D" id="3.40.1790.10">
    <property type="entry name" value="Indigoidine synthase domain"/>
    <property type="match status" value="1"/>
</dbReference>
<comment type="catalytic activity">
    <reaction evidence="6">
        <text>D-ribose 5-phosphate + uracil = psi-UMP + H2O</text>
        <dbReference type="Rhea" id="RHEA:18337"/>
        <dbReference type="ChEBI" id="CHEBI:15377"/>
        <dbReference type="ChEBI" id="CHEBI:17568"/>
        <dbReference type="ChEBI" id="CHEBI:58380"/>
        <dbReference type="ChEBI" id="CHEBI:78346"/>
        <dbReference type="EC" id="4.2.1.70"/>
    </reaction>
</comment>
<accession>A0A8J4EKM1</accession>
<comment type="function">
    <text evidence="6">Catalyzes the reversible cleavage of pseudouridine 5'-phosphate (PsiMP) to ribose 5-phosphate and uracil. Functions biologically in the cleavage direction, as part of a pseudouridine degradation pathway.</text>
</comment>
<dbReference type="GO" id="GO:0046872">
    <property type="term" value="F:metal ion binding"/>
    <property type="evidence" value="ECO:0007669"/>
    <property type="project" value="UniProtKB-KW"/>
</dbReference>
<dbReference type="GO" id="GO:0005737">
    <property type="term" value="C:cytoplasm"/>
    <property type="evidence" value="ECO:0007669"/>
    <property type="project" value="TreeGrafter"/>
</dbReference>
<organism evidence="7 8">
    <name type="scientific">Actinocatenispora comari</name>
    <dbReference type="NCBI Taxonomy" id="2807577"/>
    <lineage>
        <taxon>Bacteria</taxon>
        <taxon>Bacillati</taxon>
        <taxon>Actinomycetota</taxon>
        <taxon>Actinomycetes</taxon>
        <taxon>Micromonosporales</taxon>
        <taxon>Micromonosporaceae</taxon>
        <taxon>Actinocatenispora</taxon>
    </lineage>
</organism>
<dbReference type="InterPro" id="IPR007342">
    <property type="entry name" value="PsuG"/>
</dbReference>
<dbReference type="Pfam" id="PF04227">
    <property type="entry name" value="Indigoidine_A"/>
    <property type="match status" value="1"/>
</dbReference>
<dbReference type="EMBL" id="BOPO01000047">
    <property type="protein sequence ID" value="GIL27531.1"/>
    <property type="molecule type" value="Genomic_DNA"/>
</dbReference>
<dbReference type="SUPFAM" id="SSF110581">
    <property type="entry name" value="Indigoidine synthase A-like"/>
    <property type="match status" value="1"/>
</dbReference>
<dbReference type="HAMAP" id="MF_01876">
    <property type="entry name" value="PsiMP_glycosidase"/>
    <property type="match status" value="1"/>
</dbReference>
<dbReference type="GO" id="GO:0016798">
    <property type="term" value="F:hydrolase activity, acting on glycosyl bonds"/>
    <property type="evidence" value="ECO:0007669"/>
    <property type="project" value="UniProtKB-KW"/>
</dbReference>
<evidence type="ECO:0000256" key="6">
    <source>
        <dbReference type="HAMAP-Rule" id="MF_01876"/>
    </source>
</evidence>
<name>A0A8J4EKM1_9ACTN</name>
<protein>
    <recommendedName>
        <fullName evidence="6">Pseudouridine-5'-phosphate glycosidase</fullName>
        <shortName evidence="6">PsiMP glycosidase</shortName>
        <ecNumber evidence="6">4.2.1.70</ecNumber>
    </recommendedName>
</protein>
<comment type="subunit">
    <text evidence="6">Homotrimer.</text>
</comment>
<reference evidence="8" key="1">
    <citation type="journal article" date="2021" name="Int. J. Syst. Evol. Microbiol.">
        <title>Actinocatenispora comari sp. nov., an endophytic actinomycete isolated from aerial parts of Comarum salesowianum.</title>
        <authorList>
            <person name="Oyunbileg N."/>
            <person name="Iizaka Y."/>
            <person name="Hamada M."/>
            <person name="Davaapurev B.O."/>
            <person name="Fukumoto A."/>
            <person name="Tsetseg B."/>
            <person name="Kato F."/>
            <person name="Tamura T."/>
            <person name="Batkhuu J."/>
            <person name="Anzai Y."/>
        </authorList>
    </citation>
    <scope>NUCLEOTIDE SEQUENCE [LARGE SCALE GENOMIC DNA]</scope>
    <source>
        <strain evidence="8">NUM-2625</strain>
    </source>
</reference>
<evidence type="ECO:0000313" key="7">
    <source>
        <dbReference type="EMBL" id="GIL27531.1"/>
    </source>
</evidence>
<proteinExistence type="inferred from homology"/>
<dbReference type="PANTHER" id="PTHR42909">
    <property type="entry name" value="ZGC:136858"/>
    <property type="match status" value="1"/>
</dbReference>
<keyword evidence="5 6" id="KW-0326">Glycosidase</keyword>
<feature type="binding site" evidence="6">
    <location>
        <position position="142"/>
    </location>
    <ligand>
        <name>substrate</name>
    </ligand>
</feature>
<evidence type="ECO:0000256" key="4">
    <source>
        <dbReference type="ARBA" id="ARBA00023239"/>
    </source>
</evidence>
<dbReference type="AlphaFoldDB" id="A0A8J4EKM1"/>
<keyword evidence="1 6" id="KW-0479">Metal-binding</keyword>
<keyword evidence="4 6" id="KW-0456">Lyase</keyword>
<feature type="binding site" evidence="6">
    <location>
        <position position="174"/>
    </location>
    <ligand>
        <name>Mn(2+)</name>
        <dbReference type="ChEBI" id="CHEBI:29035"/>
    </ligand>
</feature>
<feature type="binding site" evidence="6">
    <location>
        <begin position="176"/>
        <end position="178"/>
    </location>
    <ligand>
        <name>substrate</name>
    </ligand>
</feature>
<dbReference type="PANTHER" id="PTHR42909:SF1">
    <property type="entry name" value="CARBOHYDRATE KINASE PFKB DOMAIN-CONTAINING PROTEIN"/>
    <property type="match status" value="1"/>
</dbReference>
<keyword evidence="2 6" id="KW-0378">Hydrolase</keyword>
<dbReference type="EC" id="4.2.1.70" evidence="6"/>
<sequence length="341" mass="35273">MRGAGTSTGGVGPVASRRTLRPVLRPGAVGAPYRGRVTYEISYGDEVADALRAGRPVVALESTIISHGLPRPDNLRVAREIEQQVRAGGAVPATIGMLAGRIVVGLDDAGVTELAERDDVVKLSVRDLAPAAAAGVPGATTVAATSAIAEAAGIGVFATGGLGGVHREARDTWDESADLAALSRTSLCVVSAGVKSILDVPATLERLETLGVTVLGYRTDRFPGFYLTDSGHPVDWRVDSAEQIAAVLAARGQQGVHRGAVLVTNPLPETEQIDPQLHDRVLHEALDRLAAAGVTGHDVTPYLLSYLHEHTGGESLAVNVRIILRNAELAAAIAVASADAG</sequence>
<evidence type="ECO:0000256" key="3">
    <source>
        <dbReference type="ARBA" id="ARBA00023211"/>
    </source>
</evidence>
<feature type="binding site" evidence="6">
    <location>
        <position position="122"/>
    </location>
    <ligand>
        <name>substrate</name>
    </ligand>
</feature>
<keyword evidence="8" id="KW-1185">Reference proteome</keyword>
<gene>
    <name evidence="6 7" type="primary">psuG</name>
    <name evidence="7" type="ORF">NUM_27850</name>
</gene>
<dbReference type="Proteomes" id="UP000614996">
    <property type="component" value="Unassembled WGS sequence"/>
</dbReference>
<evidence type="ECO:0000256" key="2">
    <source>
        <dbReference type="ARBA" id="ARBA00022801"/>
    </source>
</evidence>
<dbReference type="GO" id="GO:0004730">
    <property type="term" value="F:pseudouridylate synthase activity"/>
    <property type="evidence" value="ECO:0007669"/>
    <property type="project" value="UniProtKB-UniRule"/>
</dbReference>
<keyword evidence="3 6" id="KW-0464">Manganese</keyword>
<feature type="active site" description="Nucleophile" evidence="6">
    <location>
        <position position="195"/>
    </location>
</feature>
<comment type="similarity">
    <text evidence="6">Belongs to the pseudouridine-5'-phosphate glycosidase family.</text>
</comment>
<comment type="cofactor">
    <cofactor evidence="6">
        <name>Mn(2+)</name>
        <dbReference type="ChEBI" id="CHEBI:29035"/>
    </cofactor>
    <text evidence="6">Binds 1 Mn(2+) ion per subunit.</text>
</comment>
<evidence type="ECO:0000256" key="5">
    <source>
        <dbReference type="ARBA" id="ARBA00023295"/>
    </source>
</evidence>
<evidence type="ECO:0000313" key="8">
    <source>
        <dbReference type="Proteomes" id="UP000614996"/>
    </source>
</evidence>
<feature type="active site" description="Proton donor" evidence="6">
    <location>
        <position position="61"/>
    </location>
</feature>
<evidence type="ECO:0000256" key="1">
    <source>
        <dbReference type="ARBA" id="ARBA00022723"/>
    </source>
</evidence>
<dbReference type="InterPro" id="IPR022830">
    <property type="entry name" value="Indigdn_synthA-like"/>
</dbReference>
<dbReference type="GO" id="GO:0046113">
    <property type="term" value="P:nucleobase catabolic process"/>
    <property type="evidence" value="ECO:0007669"/>
    <property type="project" value="UniProtKB-UniRule"/>
</dbReference>
<comment type="caution">
    <text evidence="7">The sequence shown here is derived from an EMBL/GenBank/DDBJ whole genome shotgun (WGS) entry which is preliminary data.</text>
</comment>